<dbReference type="RefSeq" id="WP_264733115.1">
    <property type="nucleotide sequence ID" value="NZ_JAPDNR010000001.1"/>
</dbReference>
<feature type="domain" description="AB hydrolase-1" evidence="2">
    <location>
        <begin position="30"/>
        <end position="270"/>
    </location>
</feature>
<dbReference type="PANTHER" id="PTHR43798">
    <property type="entry name" value="MONOACYLGLYCEROL LIPASE"/>
    <property type="match status" value="1"/>
</dbReference>
<keyword evidence="4" id="KW-1185">Reference proteome</keyword>
<proteinExistence type="predicted"/>
<dbReference type="PANTHER" id="PTHR43798:SF31">
    <property type="entry name" value="AB HYDROLASE SUPERFAMILY PROTEIN YCLE"/>
    <property type="match status" value="1"/>
</dbReference>
<organism evidence="3 4">
    <name type="scientific">Chitinophaga nivalis</name>
    <dbReference type="NCBI Taxonomy" id="2991709"/>
    <lineage>
        <taxon>Bacteria</taxon>
        <taxon>Pseudomonadati</taxon>
        <taxon>Bacteroidota</taxon>
        <taxon>Chitinophagia</taxon>
        <taxon>Chitinophagales</taxon>
        <taxon>Chitinophagaceae</taxon>
        <taxon>Chitinophaga</taxon>
    </lineage>
</organism>
<accession>A0ABT3IQR8</accession>
<dbReference type="InterPro" id="IPR029058">
    <property type="entry name" value="AB_hydrolase_fold"/>
</dbReference>
<name>A0ABT3IQR8_9BACT</name>
<gene>
    <name evidence="3" type="ORF">OL497_20525</name>
</gene>
<dbReference type="GO" id="GO:0016787">
    <property type="term" value="F:hydrolase activity"/>
    <property type="evidence" value="ECO:0007669"/>
    <property type="project" value="UniProtKB-KW"/>
</dbReference>
<dbReference type="Pfam" id="PF12697">
    <property type="entry name" value="Abhydrolase_6"/>
    <property type="match status" value="1"/>
</dbReference>
<comment type="caution">
    <text evidence="3">The sequence shown here is derived from an EMBL/GenBank/DDBJ whole genome shotgun (WGS) entry which is preliminary data.</text>
</comment>
<dbReference type="Proteomes" id="UP001207742">
    <property type="component" value="Unassembled WGS sequence"/>
</dbReference>
<evidence type="ECO:0000256" key="1">
    <source>
        <dbReference type="ARBA" id="ARBA00022801"/>
    </source>
</evidence>
<dbReference type="InterPro" id="IPR000073">
    <property type="entry name" value="AB_hydrolase_1"/>
</dbReference>
<dbReference type="SUPFAM" id="SSF53474">
    <property type="entry name" value="alpha/beta-Hydrolases"/>
    <property type="match status" value="1"/>
</dbReference>
<keyword evidence="1 3" id="KW-0378">Hydrolase</keyword>
<dbReference type="InterPro" id="IPR050266">
    <property type="entry name" value="AB_hydrolase_sf"/>
</dbReference>
<reference evidence="3 4" key="1">
    <citation type="submission" date="2022-10" db="EMBL/GenBank/DDBJ databases">
        <title>Chitinophaga nivalis PC15 sp. nov., isolated from Pyeongchang county, South Korea.</title>
        <authorList>
            <person name="Trinh H.N."/>
        </authorList>
    </citation>
    <scope>NUCLEOTIDE SEQUENCE [LARGE SCALE GENOMIC DNA]</scope>
    <source>
        <strain evidence="3 4">PC14</strain>
    </source>
</reference>
<protein>
    <submittedName>
        <fullName evidence="3">Alpha/beta hydrolase</fullName>
    </submittedName>
</protein>
<evidence type="ECO:0000313" key="4">
    <source>
        <dbReference type="Proteomes" id="UP001207742"/>
    </source>
</evidence>
<evidence type="ECO:0000313" key="3">
    <source>
        <dbReference type="EMBL" id="MCW3486299.1"/>
    </source>
</evidence>
<sequence length="277" mass="30209">MNTTIFTYSSTPSADGTTIGFQQGGTGPGLIIVPGTLSTSADYTRLAHLLSPSFTVYIIDRRGRGGSGAQGLSYGIRQECEDVQAVQAATGATYIFGHSFGGLVTLETATRYPSFKGIVLYEPGVATEDNPAAWKWISTYEQALQNKQPRRAFTSFVQGAGHTPLSKMPRWFASFVLRMMVRGTHWQETAALLETNLNEHKETQKLRGTYQHYQGITSKVLLLSGDKSPEFVHRTNQILADTIAGSQSQTLPGLSHLSPENKEAPEAIAKEILRILA</sequence>
<evidence type="ECO:0000259" key="2">
    <source>
        <dbReference type="Pfam" id="PF12697"/>
    </source>
</evidence>
<dbReference type="EMBL" id="JAPDNS010000002">
    <property type="protein sequence ID" value="MCW3486299.1"/>
    <property type="molecule type" value="Genomic_DNA"/>
</dbReference>
<dbReference type="Gene3D" id="3.40.50.1820">
    <property type="entry name" value="alpha/beta hydrolase"/>
    <property type="match status" value="1"/>
</dbReference>